<feature type="transmembrane region" description="Helical" evidence="6">
    <location>
        <begin position="139"/>
        <end position="155"/>
    </location>
</feature>
<evidence type="ECO:0000256" key="4">
    <source>
        <dbReference type="ARBA" id="ARBA00022989"/>
    </source>
</evidence>
<feature type="transmembrane region" description="Helical" evidence="6">
    <location>
        <begin position="220"/>
        <end position="247"/>
    </location>
</feature>
<protein>
    <submittedName>
        <fullName evidence="7">Transport protein YhhT</fullName>
    </submittedName>
</protein>
<feature type="transmembrane region" description="Helical" evidence="6">
    <location>
        <begin position="27"/>
        <end position="44"/>
    </location>
</feature>
<organism evidence="7 8">
    <name type="scientific">Campylobacter majalis</name>
    <dbReference type="NCBI Taxonomy" id="2790656"/>
    <lineage>
        <taxon>Bacteria</taxon>
        <taxon>Pseudomonadati</taxon>
        <taxon>Campylobacterota</taxon>
        <taxon>Epsilonproteobacteria</taxon>
        <taxon>Campylobacterales</taxon>
        <taxon>Campylobacteraceae</taxon>
        <taxon>Campylobacter</taxon>
    </lineage>
</organism>
<proteinExistence type="inferred from homology"/>
<gene>
    <name evidence="7" type="primary">yhhT</name>
    <name evidence="7" type="ORF">LMG7974_00910</name>
</gene>
<dbReference type="PANTHER" id="PTHR21716">
    <property type="entry name" value="TRANSMEMBRANE PROTEIN"/>
    <property type="match status" value="1"/>
</dbReference>
<comment type="caution">
    <text evidence="7">The sequence shown here is derived from an EMBL/GenBank/DDBJ whole genome shotgun (WGS) entry which is preliminary data.</text>
</comment>
<dbReference type="InterPro" id="IPR002549">
    <property type="entry name" value="AI-2E-like"/>
</dbReference>
<feature type="transmembrane region" description="Helical" evidence="6">
    <location>
        <begin position="56"/>
        <end position="77"/>
    </location>
</feature>
<evidence type="ECO:0000256" key="3">
    <source>
        <dbReference type="ARBA" id="ARBA00022692"/>
    </source>
</evidence>
<reference evidence="7 8" key="1">
    <citation type="submission" date="2020-11" db="EMBL/GenBank/DDBJ databases">
        <authorList>
            <person name="Peeters C."/>
        </authorList>
    </citation>
    <scope>NUCLEOTIDE SEQUENCE [LARGE SCALE GENOMIC DNA]</scope>
    <source>
        <strain evidence="7 8">LMG 7974</strain>
    </source>
</reference>
<dbReference type="PANTHER" id="PTHR21716:SF64">
    <property type="entry name" value="AI-2 TRANSPORT PROTEIN TQSA"/>
    <property type="match status" value="1"/>
</dbReference>
<accession>A0ABM8Q630</accession>
<keyword evidence="4 6" id="KW-1133">Transmembrane helix</keyword>
<evidence type="ECO:0000313" key="7">
    <source>
        <dbReference type="EMBL" id="CAD7288287.1"/>
    </source>
</evidence>
<evidence type="ECO:0000256" key="1">
    <source>
        <dbReference type="ARBA" id="ARBA00004141"/>
    </source>
</evidence>
<evidence type="ECO:0000256" key="6">
    <source>
        <dbReference type="SAM" id="Phobius"/>
    </source>
</evidence>
<keyword evidence="3 6" id="KW-0812">Transmembrane</keyword>
<keyword evidence="5 6" id="KW-0472">Membrane</keyword>
<evidence type="ECO:0000313" key="8">
    <source>
        <dbReference type="Proteomes" id="UP000789803"/>
    </source>
</evidence>
<comment type="subcellular location">
    <subcellularLocation>
        <location evidence="1">Membrane</location>
        <topology evidence="1">Multi-pass membrane protein</topology>
    </subcellularLocation>
</comment>
<keyword evidence="8" id="KW-1185">Reference proteome</keyword>
<dbReference type="EMBL" id="CAJHOF010000007">
    <property type="protein sequence ID" value="CAD7288287.1"/>
    <property type="molecule type" value="Genomic_DNA"/>
</dbReference>
<sequence length="336" mass="36630">MKNNLFIIYIASFVLVAAGLKAASAVVLPFLIAIFLAIIVSPLIDKLVVIKIPRILAFLIVVGAIFTSLGLIGSVVIKTINGLLTHLPELQVKFKAFSDELAIYALNYNLDVTPFMQSDLDPNKIFSTLTAFLKGSTEIVGKGFFIFLLVTFMLFEKHIFVQKVEYFETKNPQTKGMVDTFTSNLKRYLAIKFLASIATGMIVFIGLEIIGVAYAPLWGVVAFVLNFIPTIGSVVAALPALLVAILLNDISTAFYTFVLYVVVNITIGNFIEPKFLGKGLGISTLVVLLSLLFWGYLFGLGGAFLAIPLTMSLKIALDANPNTKFIAVLLSDKVEK</sequence>
<dbReference type="Pfam" id="PF01594">
    <property type="entry name" value="AI-2E_transport"/>
    <property type="match status" value="1"/>
</dbReference>
<feature type="transmembrane region" description="Helical" evidence="6">
    <location>
        <begin position="254"/>
        <end position="271"/>
    </location>
</feature>
<comment type="similarity">
    <text evidence="2">Belongs to the autoinducer-2 exporter (AI-2E) (TC 2.A.86) family.</text>
</comment>
<dbReference type="Proteomes" id="UP000789803">
    <property type="component" value="Unassembled WGS sequence"/>
</dbReference>
<name>A0ABM8Q630_9BACT</name>
<feature type="transmembrane region" description="Helical" evidence="6">
    <location>
        <begin position="283"/>
        <end position="307"/>
    </location>
</feature>
<evidence type="ECO:0000256" key="2">
    <source>
        <dbReference type="ARBA" id="ARBA00009773"/>
    </source>
</evidence>
<feature type="transmembrane region" description="Helical" evidence="6">
    <location>
        <begin position="193"/>
        <end position="214"/>
    </location>
</feature>
<evidence type="ECO:0000256" key="5">
    <source>
        <dbReference type="ARBA" id="ARBA00023136"/>
    </source>
</evidence>
<dbReference type="RefSeq" id="WP_229932716.1">
    <property type="nucleotide sequence ID" value="NZ_CAJHOF010000007.1"/>
</dbReference>